<dbReference type="EMBL" id="JARJLG010000061">
    <property type="protein sequence ID" value="KAJ7756402.1"/>
    <property type="molecule type" value="Genomic_DNA"/>
</dbReference>
<comment type="caution">
    <text evidence="1">The sequence shown here is derived from an EMBL/GenBank/DDBJ whole genome shotgun (WGS) entry which is preliminary data.</text>
</comment>
<sequence>MDYEWPHSRLCLYAKVPTIVSTVSAGHVRAIACTSVFVRRCVNINAEVCSALYAYSGANAARATRSPCDGVLPFEGPCQGEVLQCVGAHRDGGEEDGEEDLEKITDIEARRSAPDIWKRESSGPVASMYSNGKGAAVGTWTRGSWRSREGANEAMKDVVHMKRTRGDHSKQELMDAHITLDISSIRYYRCKLNISPPQIQEADLDKLEFLDTTKSTRESSVVWVVKLRSGSEVIVWGLY</sequence>
<gene>
    <name evidence="1" type="ORF">DFH07DRAFT_773117</name>
</gene>
<organism evidence="1 2">
    <name type="scientific">Mycena maculata</name>
    <dbReference type="NCBI Taxonomy" id="230809"/>
    <lineage>
        <taxon>Eukaryota</taxon>
        <taxon>Fungi</taxon>
        <taxon>Dikarya</taxon>
        <taxon>Basidiomycota</taxon>
        <taxon>Agaricomycotina</taxon>
        <taxon>Agaricomycetes</taxon>
        <taxon>Agaricomycetidae</taxon>
        <taxon>Agaricales</taxon>
        <taxon>Marasmiineae</taxon>
        <taxon>Mycenaceae</taxon>
        <taxon>Mycena</taxon>
    </lineage>
</organism>
<keyword evidence="2" id="KW-1185">Reference proteome</keyword>
<name>A0AAD7J614_9AGAR</name>
<evidence type="ECO:0000313" key="1">
    <source>
        <dbReference type="EMBL" id="KAJ7756402.1"/>
    </source>
</evidence>
<proteinExistence type="predicted"/>
<reference evidence="1" key="1">
    <citation type="submission" date="2023-03" db="EMBL/GenBank/DDBJ databases">
        <title>Massive genome expansion in bonnet fungi (Mycena s.s.) driven by repeated elements and novel gene families across ecological guilds.</title>
        <authorList>
            <consortium name="Lawrence Berkeley National Laboratory"/>
            <person name="Harder C.B."/>
            <person name="Miyauchi S."/>
            <person name="Viragh M."/>
            <person name="Kuo A."/>
            <person name="Thoen E."/>
            <person name="Andreopoulos B."/>
            <person name="Lu D."/>
            <person name="Skrede I."/>
            <person name="Drula E."/>
            <person name="Henrissat B."/>
            <person name="Morin E."/>
            <person name="Kohler A."/>
            <person name="Barry K."/>
            <person name="LaButti K."/>
            <person name="Morin E."/>
            <person name="Salamov A."/>
            <person name="Lipzen A."/>
            <person name="Mereny Z."/>
            <person name="Hegedus B."/>
            <person name="Baldrian P."/>
            <person name="Stursova M."/>
            <person name="Weitz H."/>
            <person name="Taylor A."/>
            <person name="Grigoriev I.V."/>
            <person name="Nagy L.G."/>
            <person name="Martin F."/>
            <person name="Kauserud H."/>
        </authorList>
    </citation>
    <scope>NUCLEOTIDE SEQUENCE</scope>
    <source>
        <strain evidence="1">CBHHK188m</strain>
    </source>
</reference>
<dbReference type="AlphaFoldDB" id="A0AAD7J614"/>
<evidence type="ECO:0000313" key="2">
    <source>
        <dbReference type="Proteomes" id="UP001215280"/>
    </source>
</evidence>
<accession>A0AAD7J614</accession>
<protein>
    <submittedName>
        <fullName evidence="1">Uncharacterized protein</fullName>
    </submittedName>
</protein>
<dbReference type="Proteomes" id="UP001215280">
    <property type="component" value="Unassembled WGS sequence"/>
</dbReference>